<dbReference type="PROSITE" id="PS50082">
    <property type="entry name" value="WD_REPEATS_2"/>
    <property type="match status" value="1"/>
</dbReference>
<keyword evidence="4" id="KW-0687">Ribonucleoprotein</keyword>
<gene>
    <name evidence="6" type="ORF">TCIL3000_9_1220</name>
</gene>
<dbReference type="SUPFAM" id="SSF50978">
    <property type="entry name" value="WD40 repeat-like"/>
    <property type="match status" value="1"/>
</dbReference>
<evidence type="ECO:0000313" key="6">
    <source>
        <dbReference type="EMBL" id="CCC92726.1"/>
    </source>
</evidence>
<dbReference type="SMART" id="SM00320">
    <property type="entry name" value="WD40"/>
    <property type="match status" value="5"/>
</dbReference>
<dbReference type="InterPro" id="IPR015943">
    <property type="entry name" value="WD40/YVTN_repeat-like_dom_sf"/>
</dbReference>
<keyword evidence="1 5" id="KW-0853">WD repeat</keyword>
<dbReference type="InterPro" id="IPR020472">
    <property type="entry name" value="WD40_PAC1"/>
</dbReference>
<keyword evidence="2" id="KW-0677">Repeat</keyword>
<dbReference type="EMBL" id="HE575322">
    <property type="protein sequence ID" value="CCC92726.1"/>
    <property type="molecule type" value="Genomic_DNA"/>
</dbReference>
<dbReference type="AlphaFoldDB" id="G0UTL2"/>
<proteinExistence type="predicted"/>
<accession>G0UTL2</accession>
<reference evidence="6" key="1">
    <citation type="journal article" date="2012" name="Proc. Natl. Acad. Sci. U.S.A.">
        <title>Antigenic diversity is generated by distinct evolutionary mechanisms in African trypanosome species.</title>
        <authorList>
            <person name="Jackson A.P."/>
            <person name="Berry A."/>
            <person name="Aslett M."/>
            <person name="Allison H.C."/>
            <person name="Burton P."/>
            <person name="Vavrova-Anderson J."/>
            <person name="Brown R."/>
            <person name="Browne H."/>
            <person name="Corton N."/>
            <person name="Hauser H."/>
            <person name="Gamble J."/>
            <person name="Gilderthorp R."/>
            <person name="Marcello L."/>
            <person name="McQuillan J."/>
            <person name="Otto T.D."/>
            <person name="Quail M.A."/>
            <person name="Sanders M.J."/>
            <person name="van Tonder A."/>
            <person name="Ginger M.L."/>
            <person name="Field M.C."/>
            <person name="Barry J.D."/>
            <person name="Hertz-Fowler C."/>
            <person name="Berriman M."/>
        </authorList>
    </citation>
    <scope>NUCLEOTIDE SEQUENCE</scope>
    <source>
        <strain evidence="6">IL3000</strain>
    </source>
</reference>
<protein>
    <submittedName>
        <fullName evidence="6">Putative poly(A) export protein</fullName>
    </submittedName>
</protein>
<organism evidence="6">
    <name type="scientific">Trypanosoma congolense (strain IL3000)</name>
    <dbReference type="NCBI Taxonomy" id="1068625"/>
    <lineage>
        <taxon>Eukaryota</taxon>
        <taxon>Discoba</taxon>
        <taxon>Euglenozoa</taxon>
        <taxon>Kinetoplastea</taxon>
        <taxon>Metakinetoplastina</taxon>
        <taxon>Trypanosomatida</taxon>
        <taxon>Trypanosomatidae</taxon>
        <taxon>Trypanosoma</taxon>
        <taxon>Nannomonas</taxon>
    </lineage>
</organism>
<keyword evidence="3" id="KW-0689">Ribosomal protein</keyword>
<dbReference type="PANTHER" id="PTHR10971">
    <property type="entry name" value="MRNA EXPORT FACTOR AND BUB3"/>
    <property type="match status" value="1"/>
</dbReference>
<dbReference type="PROSITE" id="PS00678">
    <property type="entry name" value="WD_REPEATS_1"/>
    <property type="match status" value="1"/>
</dbReference>
<evidence type="ECO:0000256" key="5">
    <source>
        <dbReference type="PROSITE-ProRule" id="PRU00221"/>
    </source>
</evidence>
<dbReference type="Pfam" id="PF00400">
    <property type="entry name" value="WD40"/>
    <property type="match status" value="2"/>
</dbReference>
<dbReference type="PRINTS" id="PR00320">
    <property type="entry name" value="GPROTEINBRPT"/>
</dbReference>
<dbReference type="GO" id="GO:0005840">
    <property type="term" value="C:ribosome"/>
    <property type="evidence" value="ECO:0007669"/>
    <property type="project" value="UniProtKB-KW"/>
</dbReference>
<dbReference type="VEuPathDB" id="TriTrypDB:TcIL3000_9_1220"/>
<feature type="repeat" description="WD" evidence="5">
    <location>
        <begin position="109"/>
        <end position="153"/>
    </location>
</feature>
<dbReference type="InterPro" id="IPR036322">
    <property type="entry name" value="WD40_repeat_dom_sf"/>
</dbReference>
<evidence type="ECO:0000256" key="2">
    <source>
        <dbReference type="ARBA" id="ARBA00022737"/>
    </source>
</evidence>
<evidence type="ECO:0000256" key="1">
    <source>
        <dbReference type="ARBA" id="ARBA00022574"/>
    </source>
</evidence>
<dbReference type="InterPro" id="IPR019775">
    <property type="entry name" value="WD40_repeat_CS"/>
</dbReference>
<evidence type="ECO:0000256" key="3">
    <source>
        <dbReference type="ARBA" id="ARBA00022980"/>
    </source>
</evidence>
<dbReference type="Gene3D" id="2.130.10.10">
    <property type="entry name" value="YVTN repeat-like/Quinoprotein amine dehydrogenase"/>
    <property type="match status" value="1"/>
</dbReference>
<sequence>MFSGYLRAPCQNKHEVQCPPTECISKIRFSPQGCPMTLLGATSWDKSCRVWQIENGLGGMNISSKPMSLIMSDAPILDLSFSTDGRVFYGGCNKTASMWNLVTGQSSVVATHDLPVSCLSYVCSPAGGDMLITGSWDGRLRFWDMKQPRPLKEEVLGEPIFALDAQKSFPMAACVTGRKVHVFNLQTLTKVNELKPHSMVKFNLRCVACSPQHDGVAIGSSEGRVSFISLQQESGCTFKAHALFEDNVFYMHQTNFCVVDSKTSRIISGGGDGRIAFWDYKKKCNISYESEAKIPNRNNSISAGDASADFSLLAYGRSYDWALGKTRAIANEPHSIYVCPINGKQVRS</sequence>
<dbReference type="GO" id="GO:1990904">
    <property type="term" value="C:ribonucleoprotein complex"/>
    <property type="evidence" value="ECO:0007669"/>
    <property type="project" value="UniProtKB-KW"/>
</dbReference>
<dbReference type="InterPro" id="IPR001680">
    <property type="entry name" value="WD40_rpt"/>
</dbReference>
<name>G0UTL2_TRYCI</name>
<evidence type="ECO:0000256" key="4">
    <source>
        <dbReference type="ARBA" id="ARBA00023274"/>
    </source>
</evidence>